<evidence type="ECO:0000313" key="2">
    <source>
        <dbReference type="Proteomes" id="UP001497535"/>
    </source>
</evidence>
<keyword evidence="2" id="KW-1185">Reference proteome</keyword>
<organism evidence="1 2">
    <name type="scientific">Meloidogyne enterolobii</name>
    <name type="common">Root-knot nematode worm</name>
    <name type="synonym">Meloidogyne mayaguensis</name>
    <dbReference type="NCBI Taxonomy" id="390850"/>
    <lineage>
        <taxon>Eukaryota</taxon>
        <taxon>Metazoa</taxon>
        <taxon>Ecdysozoa</taxon>
        <taxon>Nematoda</taxon>
        <taxon>Chromadorea</taxon>
        <taxon>Rhabditida</taxon>
        <taxon>Tylenchina</taxon>
        <taxon>Tylenchomorpha</taxon>
        <taxon>Tylenchoidea</taxon>
        <taxon>Meloidogynidae</taxon>
        <taxon>Meloidogyninae</taxon>
        <taxon>Meloidogyne</taxon>
    </lineage>
</organism>
<sequence>MKNANKILKDFKIKIKSAVKAKFKKNKKNELKWSKNDRKKEKKNDDDYYFYVDTGHETSDDESDKGESSYKGEPSHGGYYEGESYHNSNYEGESDNEDFIPSIFNEAFSSATSLSSDLQQLFSAFHNSIEGPTTFEIAPSIQQMDCTGCFGGNGSNSPKLAQEVNSKCCEGSSCFGCCGSDSNKSMAQNDECKCGDCSSCIGSCDNIDCGKIIGDMCSGAGNALYYLCCCCVFEAVLEGGCSGCDD</sequence>
<accession>A0ACB0Z4W1</accession>
<dbReference type="Proteomes" id="UP001497535">
    <property type="component" value="Unassembled WGS sequence"/>
</dbReference>
<proteinExistence type="predicted"/>
<reference evidence="1" key="1">
    <citation type="submission" date="2023-11" db="EMBL/GenBank/DDBJ databases">
        <authorList>
            <person name="Poullet M."/>
        </authorList>
    </citation>
    <scope>NUCLEOTIDE SEQUENCE</scope>
    <source>
        <strain evidence="1">E1834</strain>
    </source>
</reference>
<dbReference type="EMBL" id="CAVMJV010000024">
    <property type="protein sequence ID" value="CAK5073537.1"/>
    <property type="molecule type" value="Genomic_DNA"/>
</dbReference>
<comment type="caution">
    <text evidence="1">The sequence shown here is derived from an EMBL/GenBank/DDBJ whole genome shotgun (WGS) entry which is preliminary data.</text>
</comment>
<gene>
    <name evidence="1" type="ORF">MENTE1834_LOCUS20218</name>
</gene>
<evidence type="ECO:0000313" key="1">
    <source>
        <dbReference type="EMBL" id="CAK5073537.1"/>
    </source>
</evidence>
<name>A0ACB0Z4W1_MELEN</name>
<protein>
    <submittedName>
        <fullName evidence="1">Uncharacterized protein</fullName>
    </submittedName>
</protein>